<dbReference type="OrthoDB" id="2625112at2"/>
<keyword evidence="3" id="KW-1185">Reference proteome</keyword>
<evidence type="ECO:0000256" key="1">
    <source>
        <dbReference type="SAM" id="SignalP"/>
    </source>
</evidence>
<dbReference type="AlphaFoldDB" id="A0A430J793"/>
<feature type="signal peptide" evidence="1">
    <location>
        <begin position="1"/>
        <end position="22"/>
    </location>
</feature>
<comment type="caution">
    <text evidence="2">The sequence shown here is derived from an EMBL/GenBank/DDBJ whole genome shotgun (WGS) entry which is preliminary data.</text>
</comment>
<accession>A0A430J793</accession>
<keyword evidence="1" id="KW-0732">Signal</keyword>
<name>A0A430J793_9BACL</name>
<protein>
    <submittedName>
        <fullName evidence="2">Uncharacterized protein</fullName>
    </submittedName>
</protein>
<feature type="chain" id="PRO_5019257581" evidence="1">
    <location>
        <begin position="23"/>
        <end position="70"/>
    </location>
</feature>
<dbReference type="Proteomes" id="UP000276128">
    <property type="component" value="Unassembled WGS sequence"/>
</dbReference>
<gene>
    <name evidence="2" type="ORF">EJQ19_24715</name>
</gene>
<dbReference type="RefSeq" id="WP_126143910.1">
    <property type="nucleotide sequence ID" value="NZ_RXHU01000082.1"/>
</dbReference>
<evidence type="ECO:0000313" key="2">
    <source>
        <dbReference type="EMBL" id="RTE05438.1"/>
    </source>
</evidence>
<proteinExistence type="predicted"/>
<reference evidence="2 3" key="1">
    <citation type="submission" date="2018-12" db="EMBL/GenBank/DDBJ databases">
        <title>Bacillus ochoae sp. nov., Paenibacillus whitsoniae sp. nov., Paenibacillus spiritus sp. nov. Isolated from the Mars Exploration Rover during spacecraft assembly.</title>
        <authorList>
            <person name="Seuylemezian A."/>
            <person name="Vaishampayan P."/>
        </authorList>
    </citation>
    <scope>NUCLEOTIDE SEQUENCE [LARGE SCALE GENOMIC DNA]</scope>
    <source>
        <strain evidence="2 3">MER 54</strain>
    </source>
</reference>
<sequence length="70" mass="7663">MTVKMVWLCIGLFFLTALGVSAHEKNPEAAAQPSASLPVVRPYSPDVYSSTAQFEYEFEWLGGAIEANPQ</sequence>
<organism evidence="2 3">
    <name type="scientific">Paenibacillus whitsoniae</name>
    <dbReference type="NCBI Taxonomy" id="2496558"/>
    <lineage>
        <taxon>Bacteria</taxon>
        <taxon>Bacillati</taxon>
        <taxon>Bacillota</taxon>
        <taxon>Bacilli</taxon>
        <taxon>Bacillales</taxon>
        <taxon>Paenibacillaceae</taxon>
        <taxon>Paenibacillus</taxon>
    </lineage>
</organism>
<evidence type="ECO:0000313" key="3">
    <source>
        <dbReference type="Proteomes" id="UP000276128"/>
    </source>
</evidence>
<dbReference type="EMBL" id="RXHU01000082">
    <property type="protein sequence ID" value="RTE05438.1"/>
    <property type="molecule type" value="Genomic_DNA"/>
</dbReference>